<feature type="transmembrane region" description="Helical" evidence="1">
    <location>
        <begin position="137"/>
        <end position="155"/>
    </location>
</feature>
<accession>A0A7T6Z941</accession>
<feature type="transmembrane region" description="Helical" evidence="1">
    <location>
        <begin position="62"/>
        <end position="80"/>
    </location>
</feature>
<dbReference type="Pfam" id="PF04235">
    <property type="entry name" value="DUF418"/>
    <property type="match status" value="1"/>
</dbReference>
<dbReference type="InterPro" id="IPR052529">
    <property type="entry name" value="Bact_Transport_Assoc"/>
</dbReference>
<evidence type="ECO:0000256" key="1">
    <source>
        <dbReference type="SAM" id="Phobius"/>
    </source>
</evidence>
<dbReference type="EMBL" id="CP054706">
    <property type="protein sequence ID" value="QQK78671.1"/>
    <property type="molecule type" value="Genomic_DNA"/>
</dbReference>
<proteinExistence type="predicted"/>
<keyword evidence="1" id="KW-0812">Transmembrane</keyword>
<dbReference type="PANTHER" id="PTHR30590:SF2">
    <property type="entry name" value="INNER MEMBRANE PROTEIN"/>
    <property type="match status" value="1"/>
</dbReference>
<feature type="transmembrane region" description="Helical" evidence="1">
    <location>
        <begin position="290"/>
        <end position="312"/>
    </location>
</feature>
<feature type="transmembrane region" description="Helical" evidence="1">
    <location>
        <begin position="220"/>
        <end position="239"/>
    </location>
</feature>
<sequence>MAPINGKDQYQRIAILDQMRGLALLAIFLANVPGLAQVDTDGQSSANQVVYDFLSIVLDDSARPLFAFMFGISLLLIYSKLKNKDLRPYSTLVRRLLLLAFAGAIHGYVVWSGDILLMYAMAGFVLLLFMNLTAKWLLTAALLFWLGYTVGIDVMNDYSPYEFSLNGWLKHLLLGSGEPPTGAEYLINEFTSMMRHLGFFLFGMYAYRKGLLSFIGERRTLMWFLSFVFLAIGLAGKTSLYDDDFLNPLDAFYPFVLTIGMILCIILLGTSRTFISKAPFPFSAIGKMAFTHYLMQSLVFVSVFHLSGRSIFTGIGIWTEPTYLFALSIGVILFVAQMIFSHFWLQKFYYGPFEWLWRIGTYGKVVPLKRRI</sequence>
<keyword evidence="4" id="KW-1185">Reference proteome</keyword>
<feature type="transmembrane region" description="Helical" evidence="1">
    <location>
        <begin position="92"/>
        <end position="109"/>
    </location>
</feature>
<evidence type="ECO:0000313" key="3">
    <source>
        <dbReference type="EMBL" id="QQK78671.1"/>
    </source>
</evidence>
<keyword evidence="1" id="KW-1133">Transmembrane helix</keyword>
<dbReference type="Proteomes" id="UP000595349">
    <property type="component" value="Chromosome"/>
</dbReference>
<dbReference type="PANTHER" id="PTHR30590">
    <property type="entry name" value="INNER MEMBRANE PROTEIN"/>
    <property type="match status" value="1"/>
</dbReference>
<dbReference type="KEGG" id="scib:HUG20_01290"/>
<evidence type="ECO:0000259" key="2">
    <source>
        <dbReference type="Pfam" id="PF04235"/>
    </source>
</evidence>
<protein>
    <submittedName>
        <fullName evidence="3">DUF418 domain-containing protein</fullName>
    </submittedName>
</protein>
<dbReference type="AlphaFoldDB" id="A0A7T6Z941"/>
<dbReference type="InterPro" id="IPR007349">
    <property type="entry name" value="DUF418"/>
</dbReference>
<dbReference type="RefSeq" id="WP_200087128.1">
    <property type="nucleotide sequence ID" value="NZ_CP054706.1"/>
</dbReference>
<gene>
    <name evidence="3" type="ORF">HUG20_01290</name>
</gene>
<name>A0A7T6Z941_9BACI</name>
<reference evidence="3 4" key="1">
    <citation type="submission" date="2020-06" db="EMBL/GenBank/DDBJ databases">
        <title>Genomic analysis of Salicibibacter sp. NKC21-4.</title>
        <authorList>
            <person name="Oh Y.J."/>
        </authorList>
    </citation>
    <scope>NUCLEOTIDE SEQUENCE [LARGE SCALE GENOMIC DNA]</scope>
    <source>
        <strain evidence="3 4">NKC21-4</strain>
    </source>
</reference>
<feature type="transmembrane region" description="Helical" evidence="1">
    <location>
        <begin position="251"/>
        <end position="269"/>
    </location>
</feature>
<feature type="domain" description="DUF418" evidence="2">
    <location>
        <begin position="207"/>
        <end position="364"/>
    </location>
</feature>
<keyword evidence="1" id="KW-0472">Membrane</keyword>
<organism evidence="3 4">
    <name type="scientific">Salicibibacter cibi</name>
    <dbReference type="NCBI Taxonomy" id="2743001"/>
    <lineage>
        <taxon>Bacteria</taxon>
        <taxon>Bacillati</taxon>
        <taxon>Bacillota</taxon>
        <taxon>Bacilli</taxon>
        <taxon>Bacillales</taxon>
        <taxon>Bacillaceae</taxon>
        <taxon>Salicibibacter</taxon>
    </lineage>
</organism>
<evidence type="ECO:0000313" key="4">
    <source>
        <dbReference type="Proteomes" id="UP000595349"/>
    </source>
</evidence>
<feature type="transmembrane region" description="Helical" evidence="1">
    <location>
        <begin position="324"/>
        <end position="345"/>
    </location>
</feature>